<reference evidence="3 4" key="1">
    <citation type="submission" date="2017-01" db="EMBL/GenBank/DDBJ databases">
        <title>The cable genome- insights into the physiology and evolution of filamentous bacteria capable of sulfide oxidation via long distance electron transfer.</title>
        <authorList>
            <person name="Schreiber L."/>
            <person name="Bjerg J.T."/>
            <person name="Boggild A."/>
            <person name="Van De Vossenberg J."/>
            <person name="Meysman F."/>
            <person name="Nielsen L.P."/>
            <person name="Schramm A."/>
            <person name="Kjeldsen K.U."/>
        </authorList>
    </citation>
    <scope>NUCLEOTIDE SEQUENCE [LARGE SCALE GENOMIC DNA]</scope>
    <source>
        <strain evidence="3">MCF</strain>
    </source>
</reference>
<dbReference type="InterPro" id="IPR019752">
    <property type="entry name" value="Pyrv/ketoisovalerate_OxRed_cat"/>
</dbReference>
<dbReference type="PANTHER" id="PTHR42730">
    <property type="entry name" value="2-OXOGLUTARATE SYNTHASE SUBUNIT KORC"/>
    <property type="match status" value="1"/>
</dbReference>
<dbReference type="SUPFAM" id="SSF53323">
    <property type="entry name" value="Pyruvate-ferredoxin oxidoreductase, PFOR, domain III"/>
    <property type="match status" value="1"/>
</dbReference>
<keyword evidence="4" id="KW-1185">Reference proteome</keyword>
<dbReference type="EC" id="1.2.7.3" evidence="3"/>
<dbReference type="Gene3D" id="3.40.920.10">
    <property type="entry name" value="Pyruvate-ferredoxin oxidoreductase, PFOR, domain III"/>
    <property type="match status" value="1"/>
</dbReference>
<sequence>MSMHRESGLHRNEPQKNDSQRYEIRFSGSGGQGIITLAVIFAEAVGVYSGKHVCQTQSYGPEARGGKSKAEVVISNTPIDYPKALGLDLLLAMNQAACDAYFFDLNNDGILVIDKGLVEQSPTSRVVAIPFTHIAREEIGQEMTANMVALGAVGLLSGQVDLAFLEKALLAGIPAGTEGMNSAAFRRGVEEAKKIHLAALPRSVACEEVV</sequence>
<name>A0A444ITQ5_9BACT</name>
<dbReference type="InterPro" id="IPR052554">
    <property type="entry name" value="2-oxoglutarate_synth_KorC"/>
</dbReference>
<dbReference type="EMBL" id="MTKO01000098">
    <property type="protein sequence ID" value="RWX44288.1"/>
    <property type="molecule type" value="Genomic_DNA"/>
</dbReference>
<organism evidence="3 4">
    <name type="scientific">Candidatus Electrothrix aarhusensis</name>
    <dbReference type="NCBI Taxonomy" id="1859131"/>
    <lineage>
        <taxon>Bacteria</taxon>
        <taxon>Pseudomonadati</taxon>
        <taxon>Thermodesulfobacteriota</taxon>
        <taxon>Desulfobulbia</taxon>
        <taxon>Desulfobulbales</taxon>
        <taxon>Desulfobulbaceae</taxon>
        <taxon>Candidatus Electrothrix</taxon>
    </lineage>
</organism>
<dbReference type="InterPro" id="IPR002869">
    <property type="entry name" value="Pyrv_flavodox_OxRed_cen"/>
</dbReference>
<feature type="domain" description="Pyruvate/ketoisovalerate oxidoreductase catalytic" evidence="2">
    <location>
        <begin position="30"/>
        <end position="190"/>
    </location>
</feature>
<dbReference type="PANTHER" id="PTHR42730:SF1">
    <property type="entry name" value="2-OXOGLUTARATE SYNTHASE SUBUNIT KORC"/>
    <property type="match status" value="1"/>
</dbReference>
<dbReference type="GO" id="GO:0047553">
    <property type="term" value="F:2-oxoglutarate synthase activity"/>
    <property type="evidence" value="ECO:0007669"/>
    <property type="project" value="UniProtKB-EC"/>
</dbReference>
<comment type="caution">
    <text evidence="3">The sequence shown here is derived from an EMBL/GenBank/DDBJ whole genome shotgun (WGS) entry which is preliminary data.</text>
</comment>
<keyword evidence="1 3" id="KW-0560">Oxidoreductase</keyword>
<gene>
    <name evidence="3" type="ORF">H206_01898</name>
</gene>
<accession>A0A444ITQ5</accession>
<dbReference type="Proteomes" id="UP000287853">
    <property type="component" value="Unassembled WGS sequence"/>
</dbReference>
<dbReference type="Pfam" id="PF01558">
    <property type="entry name" value="POR"/>
    <property type="match status" value="1"/>
</dbReference>
<evidence type="ECO:0000256" key="1">
    <source>
        <dbReference type="ARBA" id="ARBA00023002"/>
    </source>
</evidence>
<evidence type="ECO:0000313" key="3">
    <source>
        <dbReference type="EMBL" id="RWX44288.1"/>
    </source>
</evidence>
<dbReference type="AlphaFoldDB" id="A0A444ITQ5"/>
<evidence type="ECO:0000313" key="4">
    <source>
        <dbReference type="Proteomes" id="UP000287853"/>
    </source>
</evidence>
<evidence type="ECO:0000259" key="2">
    <source>
        <dbReference type="Pfam" id="PF01558"/>
    </source>
</evidence>
<proteinExistence type="predicted"/>
<protein>
    <submittedName>
        <fullName evidence="3">2-oxoglutarate ferredoxin oxidoreductase, gamma subunit</fullName>
        <ecNumber evidence="3">1.2.7.3</ecNumber>
    </submittedName>
</protein>